<sequence length="177" mass="18413">MEGVQVSARLHSTTARGLRTLALTALAAGLCACGEEGGTLEGSVSPLLDLRYRRAEAVLAEGELSINFVTPQGSGVNTVLKVSARVGDMIPEGYTGGLDINLAEDLGGGAQRGAIGRAVLDEPARAFPQLERGSLVVDRLPTAQGQRVSGDFHVTFVNGIDIYSGRTIFGSFEATVP</sequence>
<reference evidence="1 2" key="1">
    <citation type="submission" date="2021-02" db="EMBL/GenBank/DDBJ databases">
        <title>De Novo genome assembly of isolated myxobacteria.</title>
        <authorList>
            <person name="Stevens D.C."/>
        </authorList>
    </citation>
    <scope>NUCLEOTIDE SEQUENCE [LARGE SCALE GENOMIC DNA]</scope>
    <source>
        <strain evidence="1 2">SCHIC003</strain>
    </source>
</reference>
<evidence type="ECO:0000313" key="2">
    <source>
        <dbReference type="Proteomes" id="UP000663090"/>
    </source>
</evidence>
<name>A0ABX7MYW9_9BACT</name>
<dbReference type="EMBL" id="CP071091">
    <property type="protein sequence ID" value="QSQ10675.1"/>
    <property type="molecule type" value="Genomic_DNA"/>
</dbReference>
<evidence type="ECO:0000313" key="1">
    <source>
        <dbReference type="EMBL" id="QSQ10675.1"/>
    </source>
</evidence>
<proteinExistence type="predicted"/>
<evidence type="ECO:0008006" key="3">
    <source>
        <dbReference type="Google" id="ProtNLM"/>
    </source>
</evidence>
<protein>
    <recommendedName>
        <fullName evidence="3">Lipoprotein</fullName>
    </recommendedName>
</protein>
<keyword evidence="2" id="KW-1185">Reference proteome</keyword>
<dbReference type="Proteomes" id="UP000663090">
    <property type="component" value="Chromosome"/>
</dbReference>
<organism evidence="1 2">
    <name type="scientific">Myxococcus landrumensis</name>
    <dbReference type="NCBI Taxonomy" id="2813577"/>
    <lineage>
        <taxon>Bacteria</taxon>
        <taxon>Pseudomonadati</taxon>
        <taxon>Myxococcota</taxon>
        <taxon>Myxococcia</taxon>
        <taxon>Myxococcales</taxon>
        <taxon>Cystobacterineae</taxon>
        <taxon>Myxococcaceae</taxon>
        <taxon>Myxococcus</taxon>
    </lineage>
</organism>
<accession>A0ABX7MYW9</accession>
<gene>
    <name evidence="1" type="ORF">JY572_19700</name>
</gene>